<feature type="compositionally biased region" description="Basic and acidic residues" evidence="1">
    <location>
        <begin position="134"/>
        <end position="151"/>
    </location>
</feature>
<reference evidence="3" key="1">
    <citation type="submission" date="2020-02" db="EMBL/GenBank/DDBJ databases">
        <authorList>
            <person name="Meier V. D."/>
        </authorList>
    </citation>
    <scope>NUCLEOTIDE SEQUENCE</scope>
    <source>
        <strain evidence="3">AVDCRST_MAG07</strain>
    </source>
</reference>
<organism evidence="3">
    <name type="scientific">uncultured Frankineae bacterium</name>
    <dbReference type="NCBI Taxonomy" id="437475"/>
    <lineage>
        <taxon>Bacteria</taxon>
        <taxon>Bacillati</taxon>
        <taxon>Actinomycetota</taxon>
        <taxon>Actinomycetes</taxon>
        <taxon>Frankiales</taxon>
        <taxon>environmental samples</taxon>
    </lineage>
</organism>
<name>A0A6J4L9J6_9ACTN</name>
<feature type="region of interest" description="Disordered" evidence="1">
    <location>
        <begin position="91"/>
        <end position="151"/>
    </location>
</feature>
<keyword evidence="2" id="KW-1133">Transmembrane helix</keyword>
<sequence length="151" mass="16884">MPLSEHEQRLLDQIERALYQEDPKFASTVRATDLRTHMRRRLRRAALVLALGFGLLLTGVVTQQYAVGIAGFVVMVGALLLAMTSWKRMGQPGQPDLHIAGGPERPRPDRTRPGGSRRVRPPSSGGSSGGMMGRLEERWKRRWEERGGDSR</sequence>
<gene>
    <name evidence="3" type="ORF">AVDCRST_MAG07-1488</name>
</gene>
<accession>A0A6J4L9J6</accession>
<feature type="transmembrane region" description="Helical" evidence="2">
    <location>
        <begin position="45"/>
        <end position="61"/>
    </location>
</feature>
<feature type="transmembrane region" description="Helical" evidence="2">
    <location>
        <begin position="67"/>
        <end position="86"/>
    </location>
</feature>
<dbReference type="EMBL" id="CADCUB010000074">
    <property type="protein sequence ID" value="CAA9324881.1"/>
    <property type="molecule type" value="Genomic_DNA"/>
</dbReference>
<keyword evidence="2 3" id="KW-0812">Transmembrane</keyword>
<dbReference type="Pfam" id="PF11239">
    <property type="entry name" value="DUF3040"/>
    <property type="match status" value="1"/>
</dbReference>
<protein>
    <submittedName>
        <fullName evidence="3">FIG017342: transmembrane protein</fullName>
    </submittedName>
</protein>
<dbReference type="InterPro" id="IPR021401">
    <property type="entry name" value="DUF3040"/>
</dbReference>
<evidence type="ECO:0000256" key="2">
    <source>
        <dbReference type="SAM" id="Phobius"/>
    </source>
</evidence>
<proteinExistence type="predicted"/>
<evidence type="ECO:0000256" key="1">
    <source>
        <dbReference type="SAM" id="MobiDB-lite"/>
    </source>
</evidence>
<dbReference type="AlphaFoldDB" id="A0A6J4L9J6"/>
<keyword evidence="2" id="KW-0472">Membrane</keyword>
<evidence type="ECO:0000313" key="3">
    <source>
        <dbReference type="EMBL" id="CAA9324881.1"/>
    </source>
</evidence>